<evidence type="ECO:0000313" key="2">
    <source>
        <dbReference type="Proteomes" id="UP000179251"/>
    </source>
</evidence>
<dbReference type="Proteomes" id="UP000179251">
    <property type="component" value="Unassembled WGS sequence"/>
</dbReference>
<dbReference type="STRING" id="1798325.A2834_02690"/>
<accession>A0A1F5VGM3</accession>
<proteinExistence type="predicted"/>
<comment type="caution">
    <text evidence="1">The sequence shown here is derived from an EMBL/GenBank/DDBJ whole genome shotgun (WGS) entry which is preliminary data.</text>
</comment>
<sequence>MKAVLIEYAYKDSEEDQCRGTRIWTVKQEAILIETENKKILVVTEDTKPYFFEVLSENADGKMRFGWRDRYDMHLPFNGYRVLNKLDLNPKIFKAIVSIFEWKKCLKIMRDELEEIFKKRYAEKIRG</sequence>
<dbReference type="AlphaFoldDB" id="A0A1F5VGM3"/>
<evidence type="ECO:0000313" key="1">
    <source>
        <dbReference type="EMBL" id="OGF62609.1"/>
    </source>
</evidence>
<protein>
    <submittedName>
        <fullName evidence="1">Uncharacterized protein</fullName>
    </submittedName>
</protein>
<name>A0A1F5VGM3_9BACT</name>
<reference evidence="1 2" key="1">
    <citation type="journal article" date="2016" name="Nat. Commun.">
        <title>Thousands of microbial genomes shed light on interconnected biogeochemical processes in an aquifer system.</title>
        <authorList>
            <person name="Anantharaman K."/>
            <person name="Brown C.T."/>
            <person name="Hug L.A."/>
            <person name="Sharon I."/>
            <person name="Castelle C.J."/>
            <person name="Probst A.J."/>
            <person name="Thomas B.C."/>
            <person name="Singh A."/>
            <person name="Wilkins M.J."/>
            <person name="Karaoz U."/>
            <person name="Brodie E.L."/>
            <person name="Williams K.H."/>
            <person name="Hubbard S.S."/>
            <person name="Banfield J.F."/>
        </authorList>
    </citation>
    <scope>NUCLEOTIDE SEQUENCE [LARGE SCALE GENOMIC DNA]</scope>
</reference>
<dbReference type="EMBL" id="MFHD01000016">
    <property type="protein sequence ID" value="OGF62609.1"/>
    <property type="molecule type" value="Genomic_DNA"/>
</dbReference>
<gene>
    <name evidence="1" type="ORF">A2834_02690</name>
</gene>
<organism evidence="1 2">
    <name type="scientific">Candidatus Giovannonibacteria bacterium RIFCSPHIGHO2_01_FULL_45_23</name>
    <dbReference type="NCBI Taxonomy" id="1798325"/>
    <lineage>
        <taxon>Bacteria</taxon>
        <taxon>Candidatus Giovannoniibacteriota</taxon>
    </lineage>
</organism>